<reference evidence="4" key="1">
    <citation type="journal article" date="2019" name="Environ. Microbiol.">
        <title>Fungal ecological strategies reflected in gene transcription - a case study of two litter decomposers.</title>
        <authorList>
            <person name="Barbi F."/>
            <person name="Kohler A."/>
            <person name="Barry K."/>
            <person name="Baskaran P."/>
            <person name="Daum C."/>
            <person name="Fauchery L."/>
            <person name="Ihrmark K."/>
            <person name="Kuo A."/>
            <person name="LaButti K."/>
            <person name="Lipzen A."/>
            <person name="Morin E."/>
            <person name="Grigoriev I.V."/>
            <person name="Henrissat B."/>
            <person name="Lindahl B."/>
            <person name="Martin F."/>
        </authorList>
    </citation>
    <scope>NUCLEOTIDE SEQUENCE</scope>
    <source>
        <strain evidence="4">JB14</strain>
    </source>
</reference>
<organism evidence="4 5">
    <name type="scientific">Gymnopus androsaceus JB14</name>
    <dbReference type="NCBI Taxonomy" id="1447944"/>
    <lineage>
        <taxon>Eukaryota</taxon>
        <taxon>Fungi</taxon>
        <taxon>Dikarya</taxon>
        <taxon>Basidiomycota</taxon>
        <taxon>Agaricomycotina</taxon>
        <taxon>Agaricomycetes</taxon>
        <taxon>Agaricomycetidae</taxon>
        <taxon>Agaricales</taxon>
        <taxon>Marasmiineae</taxon>
        <taxon>Omphalotaceae</taxon>
        <taxon>Gymnopus</taxon>
    </lineage>
</organism>
<evidence type="ECO:0000259" key="3">
    <source>
        <dbReference type="Pfam" id="PF25871"/>
    </source>
</evidence>
<dbReference type="PANTHER" id="PTHR36855">
    <property type="entry name" value="CHROMOSOME 10, WHOLE GENOME SHOTGUN SEQUENCE"/>
    <property type="match status" value="1"/>
</dbReference>
<feature type="domain" description="PEX14-like helix-turn-helix" evidence="3">
    <location>
        <begin position="10"/>
        <end position="77"/>
    </location>
</feature>
<dbReference type="Pfam" id="PF25871">
    <property type="entry name" value="HTH_76"/>
    <property type="match status" value="1"/>
</dbReference>
<sequence length="156" mass="16993">MSTAANEPSNVLSQYLAYPFESDESFKKGLSDIVSLAAINGSSSVSEDVLRSMRVFYFNRTTGNALSIDEVQVYENSLSSSSNDIPTSETHNTIASEGTERVLSFAQIQALIEAGKFDEIPYNKKISGDLNSASPTNSTAPTRKKPWEVQDNPPTM</sequence>
<keyword evidence="5" id="KW-1185">Reference proteome</keyword>
<feature type="domain" description="Peroxisomal membrane protein PEX14-like KPWE" evidence="2">
    <location>
        <begin position="101"/>
        <end position="148"/>
    </location>
</feature>
<accession>A0A6A4GU48</accession>
<dbReference type="OrthoDB" id="9936937at2759"/>
<dbReference type="PANTHER" id="PTHR36855:SF1">
    <property type="entry name" value="PEROXISOME MEMBRANE ANCHOR PROTEIN PEX14P N-TERMINAL DOMAIN-CONTAINING PROTEIN"/>
    <property type="match status" value="1"/>
</dbReference>
<dbReference type="EMBL" id="ML769703">
    <property type="protein sequence ID" value="KAE9389301.1"/>
    <property type="molecule type" value="Genomic_DNA"/>
</dbReference>
<evidence type="ECO:0000256" key="1">
    <source>
        <dbReference type="SAM" id="MobiDB-lite"/>
    </source>
</evidence>
<dbReference type="Proteomes" id="UP000799118">
    <property type="component" value="Unassembled WGS sequence"/>
</dbReference>
<name>A0A6A4GU48_9AGAR</name>
<dbReference type="InterPro" id="IPR040554">
    <property type="entry name" value="KPWE_PEX14_dom"/>
</dbReference>
<dbReference type="Pfam" id="PF17733">
    <property type="entry name" value="KPWE_dom"/>
    <property type="match status" value="1"/>
</dbReference>
<feature type="compositionally biased region" description="Polar residues" evidence="1">
    <location>
        <begin position="129"/>
        <end position="141"/>
    </location>
</feature>
<feature type="region of interest" description="Disordered" evidence="1">
    <location>
        <begin position="125"/>
        <end position="156"/>
    </location>
</feature>
<evidence type="ECO:0000259" key="2">
    <source>
        <dbReference type="Pfam" id="PF17733"/>
    </source>
</evidence>
<evidence type="ECO:0000313" key="5">
    <source>
        <dbReference type="Proteomes" id="UP000799118"/>
    </source>
</evidence>
<protein>
    <submittedName>
        <fullName evidence="4">Uncharacterized protein</fullName>
    </submittedName>
</protein>
<dbReference type="AlphaFoldDB" id="A0A6A4GU48"/>
<proteinExistence type="predicted"/>
<evidence type="ECO:0000313" key="4">
    <source>
        <dbReference type="EMBL" id="KAE9389301.1"/>
    </source>
</evidence>
<dbReference type="InterPro" id="IPR058841">
    <property type="entry name" value="HTH_76"/>
</dbReference>
<gene>
    <name evidence="4" type="ORF">BT96DRAFT_1025126</name>
</gene>